<accession>A0A9X3D7U9</accession>
<organism evidence="1 2">
    <name type="scientific">Gordonia aquimaris</name>
    <dbReference type="NCBI Taxonomy" id="2984863"/>
    <lineage>
        <taxon>Bacteria</taxon>
        <taxon>Bacillati</taxon>
        <taxon>Actinomycetota</taxon>
        <taxon>Actinomycetes</taxon>
        <taxon>Mycobacteriales</taxon>
        <taxon>Gordoniaceae</taxon>
        <taxon>Gordonia</taxon>
    </lineage>
</organism>
<reference evidence="1" key="1">
    <citation type="submission" date="2022-10" db="EMBL/GenBank/DDBJ databases">
        <title>WGS of marine actinomycetes from Thailand.</title>
        <authorList>
            <person name="Thawai C."/>
        </authorList>
    </citation>
    <scope>NUCLEOTIDE SEQUENCE</scope>
    <source>
        <strain evidence="1">SW21</strain>
    </source>
</reference>
<dbReference type="EMBL" id="JAPKFM010000033">
    <property type="protein sequence ID" value="MCX2966789.1"/>
    <property type="molecule type" value="Genomic_DNA"/>
</dbReference>
<gene>
    <name evidence="1" type="ORF">OSB52_22180</name>
</gene>
<dbReference type="RefSeq" id="WP_266063546.1">
    <property type="nucleotide sequence ID" value="NZ_JAPKFM010000033.1"/>
</dbReference>
<comment type="caution">
    <text evidence="1">The sequence shown here is derived from an EMBL/GenBank/DDBJ whole genome shotgun (WGS) entry which is preliminary data.</text>
</comment>
<name>A0A9X3D7U9_9ACTN</name>
<proteinExistence type="predicted"/>
<protein>
    <submittedName>
        <fullName evidence="1">Uncharacterized protein</fullName>
    </submittedName>
</protein>
<dbReference type="AlphaFoldDB" id="A0A9X3D7U9"/>
<evidence type="ECO:0000313" key="2">
    <source>
        <dbReference type="Proteomes" id="UP001143347"/>
    </source>
</evidence>
<evidence type="ECO:0000313" key="1">
    <source>
        <dbReference type="EMBL" id="MCX2966789.1"/>
    </source>
</evidence>
<dbReference type="Proteomes" id="UP001143347">
    <property type="component" value="Unassembled WGS sequence"/>
</dbReference>
<sequence>MNTSGHRYDMVGRKLVMAVVGAFVLTGMGGAPGVSAAPAPAGTVTLYGDRSLCRNAQLPRDNVACAVALTREWLDHTGRSTAVRRTVAVSNPALGGSWNPQNRDVCVYAEVGTVLNLGLHHCNTITFVNWVTDAALIRTPARALTTFVHESSHGVQEAIGLKPVSVTVFGPADALRRLEWASDCWSGAAWSWFVRRGEMTAAERDEATAFMYSLPERTSHGSGSERGAAFERGIVEGVTACDQILGTPAYT</sequence>
<keyword evidence="2" id="KW-1185">Reference proteome</keyword>